<dbReference type="PRINTS" id="PR00132">
    <property type="entry name" value="GLHYDRLASE2"/>
</dbReference>
<keyword evidence="3" id="KW-0326">Glycosidase</keyword>
<evidence type="ECO:0000313" key="9">
    <source>
        <dbReference type="EMBL" id="MFN2977342.1"/>
    </source>
</evidence>
<evidence type="ECO:0000259" key="8">
    <source>
        <dbReference type="Pfam" id="PF18565"/>
    </source>
</evidence>
<dbReference type="SUPFAM" id="SSF51445">
    <property type="entry name" value="(Trans)glycosidases"/>
    <property type="match status" value="1"/>
</dbReference>
<keyword evidence="2 9" id="KW-0378">Hydrolase</keyword>
<dbReference type="Gene3D" id="2.60.40.10">
    <property type="entry name" value="Immunoglobulins"/>
    <property type="match status" value="3"/>
</dbReference>
<dbReference type="InterPro" id="IPR013783">
    <property type="entry name" value="Ig-like_fold"/>
</dbReference>
<gene>
    <name evidence="9" type="ORF">ACK2TP_16345</name>
</gene>
<dbReference type="InterPro" id="IPR051913">
    <property type="entry name" value="GH2_Domain-Containing"/>
</dbReference>
<evidence type="ECO:0000259" key="4">
    <source>
        <dbReference type="Pfam" id="PF00703"/>
    </source>
</evidence>
<dbReference type="RefSeq" id="WP_263414491.1">
    <property type="nucleotide sequence ID" value="NZ_BAABBH010000001.1"/>
</dbReference>
<dbReference type="SUPFAM" id="SSF49303">
    <property type="entry name" value="beta-Galactosidase/glucuronidase domain"/>
    <property type="match status" value="1"/>
</dbReference>
<organism evidence="9 10">
    <name type="scientific">Terriglobus aquaticus</name>
    <dbReference type="NCBI Taxonomy" id="940139"/>
    <lineage>
        <taxon>Bacteria</taxon>
        <taxon>Pseudomonadati</taxon>
        <taxon>Acidobacteriota</taxon>
        <taxon>Terriglobia</taxon>
        <taxon>Terriglobales</taxon>
        <taxon>Acidobacteriaceae</taxon>
        <taxon>Terriglobus</taxon>
    </lineage>
</organism>
<reference evidence="9 10" key="1">
    <citation type="submission" date="2024-12" db="EMBL/GenBank/DDBJ databases">
        <authorList>
            <person name="Lee Y."/>
        </authorList>
    </citation>
    <scope>NUCLEOTIDE SEQUENCE [LARGE SCALE GENOMIC DNA]</scope>
    <source>
        <strain evidence="9 10">03SUJ4</strain>
    </source>
</reference>
<dbReference type="InterPro" id="IPR008979">
    <property type="entry name" value="Galactose-bd-like_sf"/>
</dbReference>
<comment type="similarity">
    <text evidence="1">Belongs to the glycosyl hydrolase 2 family.</text>
</comment>
<evidence type="ECO:0000259" key="7">
    <source>
        <dbReference type="Pfam" id="PF16355"/>
    </source>
</evidence>
<evidence type="ECO:0000256" key="3">
    <source>
        <dbReference type="ARBA" id="ARBA00023295"/>
    </source>
</evidence>
<protein>
    <submittedName>
        <fullName evidence="9">Glycoside hydrolase family 2 TIM barrel-domain containing protein</fullName>
    </submittedName>
</protein>
<dbReference type="Pfam" id="PF00703">
    <property type="entry name" value="Glyco_hydro_2"/>
    <property type="match status" value="1"/>
</dbReference>
<feature type="domain" description="Glycosyl hydrolases family 2 sugar binding" evidence="6">
    <location>
        <begin position="92"/>
        <end position="197"/>
    </location>
</feature>
<dbReference type="GO" id="GO:0016787">
    <property type="term" value="F:hydrolase activity"/>
    <property type="evidence" value="ECO:0007669"/>
    <property type="project" value="UniProtKB-KW"/>
</dbReference>
<dbReference type="Pfam" id="PF18565">
    <property type="entry name" value="Glyco_hydro2_C5"/>
    <property type="match status" value="1"/>
</dbReference>
<dbReference type="SUPFAM" id="SSF49785">
    <property type="entry name" value="Galactose-binding domain-like"/>
    <property type="match status" value="1"/>
</dbReference>
<dbReference type="InterPro" id="IPR006103">
    <property type="entry name" value="Glyco_hydro_2_cat"/>
</dbReference>
<evidence type="ECO:0000259" key="6">
    <source>
        <dbReference type="Pfam" id="PF02837"/>
    </source>
</evidence>
<accession>A0ABW9KP45</accession>
<dbReference type="PANTHER" id="PTHR42732:SF1">
    <property type="entry name" value="BETA-MANNOSIDASE"/>
    <property type="match status" value="1"/>
</dbReference>
<evidence type="ECO:0000256" key="1">
    <source>
        <dbReference type="ARBA" id="ARBA00007401"/>
    </source>
</evidence>
<name>A0ABW9KP45_9BACT</name>
<sequence length="805" mass="88523">MRHFLQQHRNWILRGIGPAACVLLALPCKADAKRSPDSCSARAITFDGDWRFQRGDQDGAEQPGYTDAAWQTVATPHDWAIAGPFDAANPSRGQGAFAPMGVGWYRKHFSLPLGCGTHAVVQFDGVMANSTVWINGHQLGHRPSGYSSFRYDMTEWLHKDAGADNVIAVRADNAQQPSSRFYQGAGIYRHVHLFVLPAMHITGWSTVVRTTALSADSATLTVEAGTHNEADRPVVARARITLLDPDGRVAAQAFAGDSTPVPVGGSPVLSATLTVAHPQRWDLAHPALYRARFDLLDGDRVIQMEEVPFGIRDAHFEAATGFWLNGRNLKIKGVALHSDVGALGVAAPLSLWEHRLRAMQSMGVNAIRTAHNVVAPEFLDLCDRLGLLVLDEYFDVWTVAKNPFDYHLYFRDWYLRDTRDGVRRDRNHPSIIAWSAGNEIHDTPHPEIALPILKSLVEEYHRADPTRPVTQALFRPNVSHDYQDGLADLLDVVGQNYRPNEILAAHADKPSRKILGTENIHDRATWLAVRDNPPYSGMFVWAGTDYLGESRRWPLIGDSEGLFDRTDWPKPDALEHESWWAEHPVVHVVRRIAPQPLAPTDPGYEAEQYRPRQVVFADWSPRDRSPHTEAVEVYSNCASVSLLLNGKMLETPKPLPADAAPRTWSVPFAPGTLTARCVDTAGTLDTLRTANVPARLRLTLETPPPGTGFDQVAIVRVTVVDRNGTPVPEAALPLHFSVEGAATLLATDNADNVYSGPFPQPDRATLDGRAVAFVRRSAATGRARLLVQASGLPVAVLNLGALGPH</sequence>
<dbReference type="Pfam" id="PF02837">
    <property type="entry name" value="Glyco_hydro_2_N"/>
    <property type="match status" value="1"/>
</dbReference>
<feature type="domain" description="Glycoside hydrolase family 2 catalytic" evidence="5">
    <location>
        <begin position="322"/>
        <end position="471"/>
    </location>
</feature>
<keyword evidence="10" id="KW-1185">Reference proteome</keyword>
<evidence type="ECO:0000313" key="10">
    <source>
        <dbReference type="Proteomes" id="UP001634747"/>
    </source>
</evidence>
<evidence type="ECO:0000259" key="5">
    <source>
        <dbReference type="Pfam" id="PF02836"/>
    </source>
</evidence>
<dbReference type="InterPro" id="IPR006104">
    <property type="entry name" value="Glyco_hydro_2_N"/>
</dbReference>
<feature type="domain" description="Glycoside hydrolase family 2" evidence="8">
    <location>
        <begin position="709"/>
        <end position="795"/>
    </location>
</feature>
<dbReference type="InterPro" id="IPR006101">
    <property type="entry name" value="Glyco_hydro_2"/>
</dbReference>
<dbReference type="PANTHER" id="PTHR42732">
    <property type="entry name" value="BETA-GALACTOSIDASE"/>
    <property type="match status" value="1"/>
</dbReference>
<dbReference type="InterPro" id="IPR036156">
    <property type="entry name" value="Beta-gal/glucu_dom_sf"/>
</dbReference>
<dbReference type="Gene3D" id="3.20.20.80">
    <property type="entry name" value="Glycosidases"/>
    <property type="match status" value="1"/>
</dbReference>
<dbReference type="Gene3D" id="2.60.120.260">
    <property type="entry name" value="Galactose-binding domain-like"/>
    <property type="match status" value="1"/>
</dbReference>
<dbReference type="Pfam" id="PF16355">
    <property type="entry name" value="DUF4982"/>
    <property type="match status" value="1"/>
</dbReference>
<dbReference type="InterPro" id="IPR006102">
    <property type="entry name" value="Ig-like_GH2"/>
</dbReference>
<dbReference type="Pfam" id="PF02836">
    <property type="entry name" value="Glyco_hydro_2_C"/>
    <property type="match status" value="1"/>
</dbReference>
<feature type="domain" description="DUF4982" evidence="7">
    <location>
        <begin position="631"/>
        <end position="682"/>
    </location>
</feature>
<dbReference type="InterPro" id="IPR040605">
    <property type="entry name" value="Glyco_hydro2_dom5"/>
</dbReference>
<dbReference type="EMBL" id="JBJYXY010000001">
    <property type="protein sequence ID" value="MFN2977342.1"/>
    <property type="molecule type" value="Genomic_DNA"/>
</dbReference>
<dbReference type="Proteomes" id="UP001634747">
    <property type="component" value="Unassembled WGS sequence"/>
</dbReference>
<dbReference type="InterPro" id="IPR017853">
    <property type="entry name" value="GH"/>
</dbReference>
<evidence type="ECO:0000256" key="2">
    <source>
        <dbReference type="ARBA" id="ARBA00022801"/>
    </source>
</evidence>
<proteinExistence type="inferred from homology"/>
<feature type="domain" description="Glycoside hydrolase family 2 immunoglobulin-like beta-sandwich" evidence="4">
    <location>
        <begin position="206"/>
        <end position="312"/>
    </location>
</feature>
<dbReference type="InterPro" id="IPR032311">
    <property type="entry name" value="DUF4982"/>
</dbReference>
<comment type="caution">
    <text evidence="9">The sequence shown here is derived from an EMBL/GenBank/DDBJ whole genome shotgun (WGS) entry which is preliminary data.</text>
</comment>